<reference evidence="2" key="1">
    <citation type="submission" date="2021-10" db="EMBL/GenBank/DDBJ databases">
        <title>Melipona bicolor Genome sequencing and assembly.</title>
        <authorList>
            <person name="Araujo N.S."/>
            <person name="Arias M.C."/>
        </authorList>
    </citation>
    <scope>NUCLEOTIDE SEQUENCE</scope>
    <source>
        <strain evidence="2">USP_2M_L1-L4_2017</strain>
        <tissue evidence="2">Whole body</tissue>
    </source>
</reference>
<comment type="caution">
    <text evidence="2">The sequence shown here is derived from an EMBL/GenBank/DDBJ whole genome shotgun (WGS) entry which is preliminary data.</text>
</comment>
<organism evidence="2 3">
    <name type="scientific">Melipona bicolor</name>
    <dbReference type="NCBI Taxonomy" id="60889"/>
    <lineage>
        <taxon>Eukaryota</taxon>
        <taxon>Metazoa</taxon>
        <taxon>Ecdysozoa</taxon>
        <taxon>Arthropoda</taxon>
        <taxon>Hexapoda</taxon>
        <taxon>Insecta</taxon>
        <taxon>Pterygota</taxon>
        <taxon>Neoptera</taxon>
        <taxon>Endopterygota</taxon>
        <taxon>Hymenoptera</taxon>
        <taxon>Apocrita</taxon>
        <taxon>Aculeata</taxon>
        <taxon>Apoidea</taxon>
        <taxon>Anthophila</taxon>
        <taxon>Apidae</taxon>
        <taxon>Melipona</taxon>
    </lineage>
</organism>
<proteinExistence type="predicted"/>
<evidence type="ECO:0000256" key="1">
    <source>
        <dbReference type="SAM" id="MobiDB-lite"/>
    </source>
</evidence>
<name>A0AA40FRB3_9HYME</name>
<accession>A0AA40FRB3</accession>
<dbReference type="EMBL" id="JAHYIQ010000019">
    <property type="protein sequence ID" value="KAK1123899.1"/>
    <property type="molecule type" value="Genomic_DNA"/>
</dbReference>
<feature type="region of interest" description="Disordered" evidence="1">
    <location>
        <begin position="58"/>
        <end position="83"/>
    </location>
</feature>
<sequence length="83" mass="9423">MTSLTRGDFPRCASASVGRHSSCRETVPVRLRRHPRRYFPSFDRKHPITPVIPCNIVQHHGQPPRRSMPDLAPEIPAATTEKL</sequence>
<evidence type="ECO:0000313" key="3">
    <source>
        <dbReference type="Proteomes" id="UP001177670"/>
    </source>
</evidence>
<gene>
    <name evidence="2" type="ORF">K0M31_006929</name>
</gene>
<dbReference type="AlphaFoldDB" id="A0AA40FRB3"/>
<feature type="region of interest" description="Disordered" evidence="1">
    <location>
        <begin position="1"/>
        <end position="20"/>
    </location>
</feature>
<protein>
    <submittedName>
        <fullName evidence="2">Uncharacterized protein</fullName>
    </submittedName>
</protein>
<dbReference type="Proteomes" id="UP001177670">
    <property type="component" value="Unassembled WGS sequence"/>
</dbReference>
<keyword evidence="3" id="KW-1185">Reference proteome</keyword>
<evidence type="ECO:0000313" key="2">
    <source>
        <dbReference type="EMBL" id="KAK1123899.1"/>
    </source>
</evidence>